<name>A0ABQ7F986_9ACTN</name>
<accession>A0ABQ7F986</accession>
<proteinExistence type="predicted"/>
<dbReference type="RefSeq" id="WP_156207731.1">
    <property type="nucleotide sequence ID" value="NZ_WHPN01000416.1"/>
</dbReference>
<keyword evidence="3" id="KW-0949">S-adenosyl-L-methionine</keyword>
<keyword evidence="6" id="KW-1185">Reference proteome</keyword>
<dbReference type="PANTHER" id="PTHR10509">
    <property type="entry name" value="O-METHYLTRANSFERASE-RELATED"/>
    <property type="match status" value="1"/>
</dbReference>
<reference evidence="5 6" key="1">
    <citation type="submission" date="2019-10" db="EMBL/GenBank/DDBJ databases">
        <title>Streptomyces tenebrisbrunneis sp.nov., an endogenous actinomycete isolated from of Lycium ruthenicum.</title>
        <authorList>
            <person name="Ma L."/>
        </authorList>
    </citation>
    <scope>NUCLEOTIDE SEQUENCE [LARGE SCALE GENOMIC DNA]</scope>
    <source>
        <strain evidence="5 6">TRM 66187</strain>
    </source>
</reference>
<dbReference type="InterPro" id="IPR002935">
    <property type="entry name" value="SAM_O-MeTrfase"/>
</dbReference>
<dbReference type="InterPro" id="IPR050362">
    <property type="entry name" value="Cation-dep_OMT"/>
</dbReference>
<organism evidence="5 6">
    <name type="scientific">Streptomyces lycii</name>
    <dbReference type="NCBI Taxonomy" id="2654337"/>
    <lineage>
        <taxon>Bacteria</taxon>
        <taxon>Bacillati</taxon>
        <taxon>Actinomycetota</taxon>
        <taxon>Actinomycetes</taxon>
        <taxon>Kitasatosporales</taxon>
        <taxon>Streptomycetaceae</taxon>
        <taxon>Streptomyces</taxon>
    </lineage>
</organism>
<evidence type="ECO:0000256" key="3">
    <source>
        <dbReference type="ARBA" id="ARBA00022691"/>
    </source>
</evidence>
<gene>
    <name evidence="5" type="ORF">GCU69_29885</name>
</gene>
<dbReference type="CDD" id="cd02440">
    <property type="entry name" value="AdoMet_MTases"/>
    <property type="match status" value="1"/>
</dbReference>
<keyword evidence="2" id="KW-0808">Transferase</keyword>
<dbReference type="PANTHER" id="PTHR10509:SF14">
    <property type="entry name" value="CAFFEOYL-COA O-METHYLTRANSFERASE 3-RELATED"/>
    <property type="match status" value="1"/>
</dbReference>
<evidence type="ECO:0000256" key="2">
    <source>
        <dbReference type="ARBA" id="ARBA00022679"/>
    </source>
</evidence>
<protein>
    <submittedName>
        <fullName evidence="5">O-methyltransferase</fullName>
    </submittedName>
</protein>
<dbReference type="SUPFAM" id="SSF53335">
    <property type="entry name" value="S-adenosyl-L-methionine-dependent methyltransferases"/>
    <property type="match status" value="1"/>
</dbReference>
<evidence type="ECO:0000313" key="5">
    <source>
        <dbReference type="EMBL" id="KAF4405534.1"/>
    </source>
</evidence>
<evidence type="ECO:0000256" key="4">
    <source>
        <dbReference type="SAM" id="MobiDB-lite"/>
    </source>
</evidence>
<sequence>MTDAQDSTGRTGTGGRGALDPNQVTPLTPELYDYVLANNPPLDTVQRELVTTTRELLPERAQMQVSEDQGPLLAFLVKLTGAGLVVEVGTFTGLSALCMAQALPPDGRLITCDVSEEWTAHGRTAWQKAGVADRVDLRVAPALDTLRALPAEPEIDLVFIDADKESQIAYWDELVPRVRPGGLIVVDNVFFHGEVTGPEARTASGRATRAFNEHVRDDARVESVMLTIADGLTLARKI</sequence>
<evidence type="ECO:0000256" key="1">
    <source>
        <dbReference type="ARBA" id="ARBA00022603"/>
    </source>
</evidence>
<dbReference type="Pfam" id="PF01596">
    <property type="entry name" value="Methyltransf_3"/>
    <property type="match status" value="1"/>
</dbReference>
<dbReference type="PROSITE" id="PS51682">
    <property type="entry name" value="SAM_OMT_I"/>
    <property type="match status" value="1"/>
</dbReference>
<evidence type="ECO:0000313" key="6">
    <source>
        <dbReference type="Proteomes" id="UP000621266"/>
    </source>
</evidence>
<dbReference type="EMBL" id="WHPN01000416">
    <property type="protein sequence ID" value="KAF4405534.1"/>
    <property type="molecule type" value="Genomic_DNA"/>
</dbReference>
<dbReference type="Gene3D" id="3.40.50.150">
    <property type="entry name" value="Vaccinia Virus protein VP39"/>
    <property type="match status" value="1"/>
</dbReference>
<feature type="region of interest" description="Disordered" evidence="4">
    <location>
        <begin position="1"/>
        <end position="24"/>
    </location>
</feature>
<dbReference type="InterPro" id="IPR029063">
    <property type="entry name" value="SAM-dependent_MTases_sf"/>
</dbReference>
<comment type="caution">
    <text evidence="5">The sequence shown here is derived from an EMBL/GenBank/DDBJ whole genome shotgun (WGS) entry which is preliminary data.</text>
</comment>
<keyword evidence="1" id="KW-0489">Methyltransferase</keyword>
<dbReference type="Proteomes" id="UP000621266">
    <property type="component" value="Unassembled WGS sequence"/>
</dbReference>